<gene>
    <name evidence="9" type="ORF">ACFOJE_05785</name>
</gene>
<proteinExistence type="inferred from homology"/>
<dbReference type="InterPro" id="IPR011044">
    <property type="entry name" value="Quino_amine_DH_bsu"/>
</dbReference>
<dbReference type="InterPro" id="IPR015943">
    <property type="entry name" value="WD40/YVTN_repeat-like_dom_sf"/>
</dbReference>
<dbReference type="Gene3D" id="2.130.10.10">
    <property type="entry name" value="YVTN repeat-like/Quinoprotein amine dehydrogenase"/>
    <property type="match status" value="1"/>
</dbReference>
<dbReference type="Pfam" id="PF06433">
    <property type="entry name" value="Me-amine-dh_H"/>
    <property type="match status" value="1"/>
</dbReference>
<keyword evidence="5" id="KW-0574">Periplasm</keyword>
<name>A0ABV7ASH7_9GAMM</name>
<feature type="signal peptide" evidence="8">
    <location>
        <begin position="1"/>
        <end position="22"/>
    </location>
</feature>
<dbReference type="Proteomes" id="UP001595457">
    <property type="component" value="Unassembled WGS sequence"/>
</dbReference>
<evidence type="ECO:0000256" key="6">
    <source>
        <dbReference type="ARBA" id="ARBA00022982"/>
    </source>
</evidence>
<sequence length="381" mass="41423">MRVLGVTLGTVAGLLAMSMAHAESSLVPETLTVEKTIKPGANVFILDQNWKGPSRVNVLSADDLSHKGILSVGLISQFKLTKDRKTAYTASAYAKRIMYGPTEAVLQEFDVDTLSVKREIPVSSKMAQIAPYSSLLQLTADERYALVQNATPASSVTVVDLIRGKAISEIPTPGCWGIYPAPKGNKFSSLCGDGAATTYTFEADGRFTPGKRSEKIFDVDADPLFIHAERVGKDLLFTSYNGNLYRVSDAGEAPKLKDKFSFTKGIEGNWAPGGFEVTAYNPAHNVLFVAMHPDAEDGSHKNEAEEIWAVDLKAKKVLYRSTVEKVISITVTEGEQPVLFGMNEEGLVQRFEIDPDAKFAAKLTDKVEEIGEFTLLGSTSE</sequence>
<keyword evidence="4 8" id="KW-0732">Signal</keyword>
<evidence type="ECO:0000256" key="5">
    <source>
        <dbReference type="ARBA" id="ARBA00022764"/>
    </source>
</evidence>
<protein>
    <submittedName>
        <fullName evidence="9">Amine dehydrogenase large subunit</fullName>
    </submittedName>
</protein>
<dbReference type="EMBL" id="JBHRSJ010000010">
    <property type="protein sequence ID" value="MFC2971726.1"/>
    <property type="molecule type" value="Genomic_DNA"/>
</dbReference>
<comment type="subcellular location">
    <subcellularLocation>
        <location evidence="1">Periplasm</location>
    </subcellularLocation>
</comment>
<evidence type="ECO:0000256" key="7">
    <source>
        <dbReference type="ARBA" id="ARBA00023002"/>
    </source>
</evidence>
<dbReference type="SUPFAM" id="SSF50969">
    <property type="entry name" value="YVTN repeat-like/Quinoprotein amine dehydrogenase"/>
    <property type="match status" value="1"/>
</dbReference>
<evidence type="ECO:0000313" key="9">
    <source>
        <dbReference type="EMBL" id="MFC2971726.1"/>
    </source>
</evidence>
<keyword evidence="6" id="KW-0249">Electron transport</keyword>
<evidence type="ECO:0000313" key="10">
    <source>
        <dbReference type="Proteomes" id="UP001595457"/>
    </source>
</evidence>
<keyword evidence="10" id="KW-1185">Reference proteome</keyword>
<dbReference type="InterPro" id="IPR009451">
    <property type="entry name" value="Metamine_DH_Hvc"/>
</dbReference>
<dbReference type="RefSeq" id="WP_377813341.1">
    <property type="nucleotide sequence ID" value="NZ_JBHRSJ010000010.1"/>
</dbReference>
<evidence type="ECO:0000256" key="3">
    <source>
        <dbReference type="ARBA" id="ARBA00022448"/>
    </source>
</evidence>
<evidence type="ECO:0000256" key="8">
    <source>
        <dbReference type="SAM" id="SignalP"/>
    </source>
</evidence>
<evidence type="ECO:0000256" key="1">
    <source>
        <dbReference type="ARBA" id="ARBA00004418"/>
    </source>
</evidence>
<comment type="caution">
    <text evidence="9">The sequence shown here is derived from an EMBL/GenBank/DDBJ whole genome shotgun (WGS) entry which is preliminary data.</text>
</comment>
<keyword evidence="7" id="KW-0560">Oxidoreductase</keyword>
<keyword evidence="3" id="KW-0813">Transport</keyword>
<evidence type="ECO:0000256" key="2">
    <source>
        <dbReference type="ARBA" id="ARBA00010548"/>
    </source>
</evidence>
<accession>A0ABV7ASH7</accession>
<evidence type="ECO:0000256" key="4">
    <source>
        <dbReference type="ARBA" id="ARBA00022729"/>
    </source>
</evidence>
<comment type="similarity">
    <text evidence="2">Belongs to the aromatic amine dehydrogenase heavy chain family.</text>
</comment>
<reference evidence="10" key="1">
    <citation type="journal article" date="2019" name="Int. J. Syst. Evol. Microbiol.">
        <title>The Global Catalogue of Microorganisms (GCM) 10K type strain sequencing project: providing services to taxonomists for standard genome sequencing and annotation.</title>
        <authorList>
            <consortium name="The Broad Institute Genomics Platform"/>
            <consortium name="The Broad Institute Genome Sequencing Center for Infectious Disease"/>
            <person name="Wu L."/>
            <person name="Ma J."/>
        </authorList>
    </citation>
    <scope>NUCLEOTIDE SEQUENCE [LARGE SCALE GENOMIC DNA]</scope>
    <source>
        <strain evidence="10">KCTC 62195</strain>
    </source>
</reference>
<feature type="chain" id="PRO_5046791085" evidence="8">
    <location>
        <begin position="23"/>
        <end position="381"/>
    </location>
</feature>
<organism evidence="9 10">
    <name type="scientific">Azotobacter bryophylli</name>
    <dbReference type="NCBI Taxonomy" id="1986537"/>
    <lineage>
        <taxon>Bacteria</taxon>
        <taxon>Pseudomonadati</taxon>
        <taxon>Pseudomonadota</taxon>
        <taxon>Gammaproteobacteria</taxon>
        <taxon>Pseudomonadales</taxon>
        <taxon>Pseudomonadaceae</taxon>
        <taxon>Azotobacter</taxon>
    </lineage>
</organism>